<dbReference type="STRING" id="1789224.BFG52_14205"/>
<feature type="domain" description="Fe2OG dioxygenase" evidence="7">
    <location>
        <begin position="99"/>
        <end position="195"/>
    </location>
</feature>
<evidence type="ECO:0000259" key="7">
    <source>
        <dbReference type="PROSITE" id="PS51471"/>
    </source>
</evidence>
<dbReference type="PANTHER" id="PTHR12907">
    <property type="entry name" value="EGL NINE HOMOLOG-RELATED"/>
    <property type="match status" value="1"/>
</dbReference>
<dbReference type="OrthoDB" id="9783171at2"/>
<dbReference type="EMBL" id="CP016895">
    <property type="protein sequence ID" value="AOA59388.1"/>
    <property type="molecule type" value="Genomic_DNA"/>
</dbReference>
<evidence type="ECO:0000256" key="1">
    <source>
        <dbReference type="ARBA" id="ARBA00001961"/>
    </source>
</evidence>
<dbReference type="RefSeq" id="WP_067557640.1">
    <property type="nucleotide sequence ID" value="NZ_CP016895.1"/>
</dbReference>
<sequence length="200" mass="23615">MSEHVLPESYHIDHILDALEQQGFAIVDDVYTPHYCQNLQEECTSHLNQFREAAIQHGVVSRIRSDQILWIDESFPCAQQHLQNLKQLSQHFNQNFFLGINEVEAHFACYDAGQFYARHRDNPQAKNDRIISAVYYLHDTWHADWGGQLHLQDKQQHWHILQPKANRLVLFQSDLLHEVFIAQHQRLSITAWLRCSRLIE</sequence>
<organism evidence="8 9">
    <name type="scientific">Acinetobacter larvae</name>
    <dbReference type="NCBI Taxonomy" id="1789224"/>
    <lineage>
        <taxon>Bacteria</taxon>
        <taxon>Pseudomonadati</taxon>
        <taxon>Pseudomonadota</taxon>
        <taxon>Gammaproteobacteria</taxon>
        <taxon>Moraxellales</taxon>
        <taxon>Moraxellaceae</taxon>
        <taxon>Acinetobacter</taxon>
    </lineage>
</organism>
<accession>A0A1B2M2H1</accession>
<dbReference type="Gene3D" id="2.60.120.620">
    <property type="entry name" value="q2cbj1_9rhob like domain"/>
    <property type="match status" value="1"/>
</dbReference>
<dbReference type="InterPro" id="IPR006620">
    <property type="entry name" value="Pro_4_hyd_alph"/>
</dbReference>
<dbReference type="Proteomes" id="UP000093391">
    <property type="component" value="Chromosome"/>
</dbReference>
<evidence type="ECO:0000313" key="9">
    <source>
        <dbReference type="Proteomes" id="UP000093391"/>
    </source>
</evidence>
<keyword evidence="2" id="KW-0479">Metal-binding</keyword>
<dbReference type="SMART" id="SM00702">
    <property type="entry name" value="P4Hc"/>
    <property type="match status" value="1"/>
</dbReference>
<dbReference type="InterPro" id="IPR051559">
    <property type="entry name" value="HIF_prolyl_hydroxylases"/>
</dbReference>
<evidence type="ECO:0000256" key="2">
    <source>
        <dbReference type="ARBA" id="ARBA00022723"/>
    </source>
</evidence>
<keyword evidence="9" id="KW-1185">Reference proteome</keyword>
<name>A0A1B2M2H1_9GAMM</name>
<dbReference type="AlphaFoldDB" id="A0A1B2M2H1"/>
<dbReference type="KEGG" id="ala:BFG52_14205"/>
<evidence type="ECO:0000256" key="4">
    <source>
        <dbReference type="ARBA" id="ARBA00022964"/>
    </source>
</evidence>
<evidence type="ECO:0000256" key="6">
    <source>
        <dbReference type="ARBA" id="ARBA00023004"/>
    </source>
</evidence>
<dbReference type="InterPro" id="IPR044862">
    <property type="entry name" value="Pro_4_hyd_alph_FE2OG_OXY"/>
</dbReference>
<protein>
    <submittedName>
        <fullName evidence="8">Oxidoreductase</fullName>
    </submittedName>
</protein>
<gene>
    <name evidence="8" type="ORF">BFG52_14205</name>
</gene>
<evidence type="ECO:0000313" key="8">
    <source>
        <dbReference type="EMBL" id="AOA59388.1"/>
    </source>
</evidence>
<keyword evidence="5" id="KW-0560">Oxidoreductase</keyword>
<dbReference type="PROSITE" id="PS51471">
    <property type="entry name" value="FE2OG_OXY"/>
    <property type="match status" value="1"/>
</dbReference>
<keyword evidence="6" id="KW-0408">Iron</keyword>
<evidence type="ECO:0000256" key="5">
    <source>
        <dbReference type="ARBA" id="ARBA00023002"/>
    </source>
</evidence>
<comment type="cofactor">
    <cofactor evidence="1">
        <name>L-ascorbate</name>
        <dbReference type="ChEBI" id="CHEBI:38290"/>
    </cofactor>
</comment>
<evidence type="ECO:0000256" key="3">
    <source>
        <dbReference type="ARBA" id="ARBA00022896"/>
    </source>
</evidence>
<dbReference type="GO" id="GO:0031418">
    <property type="term" value="F:L-ascorbic acid binding"/>
    <property type="evidence" value="ECO:0007669"/>
    <property type="project" value="UniProtKB-KW"/>
</dbReference>
<reference evidence="8 9" key="1">
    <citation type="submission" date="2016-08" db="EMBL/GenBank/DDBJ databases">
        <authorList>
            <person name="Seilhamer J.J."/>
        </authorList>
    </citation>
    <scope>NUCLEOTIDE SEQUENCE [LARGE SCALE GENOMIC DNA]</scope>
    <source>
        <strain evidence="8 9">BRTC-1</strain>
    </source>
</reference>
<keyword evidence="3" id="KW-0847">Vitamin C</keyword>
<dbReference type="GO" id="GO:0031543">
    <property type="term" value="F:peptidyl-proline dioxygenase activity"/>
    <property type="evidence" value="ECO:0007669"/>
    <property type="project" value="TreeGrafter"/>
</dbReference>
<dbReference type="Pfam" id="PF13640">
    <property type="entry name" value="2OG-FeII_Oxy_3"/>
    <property type="match status" value="1"/>
</dbReference>
<dbReference type="SUPFAM" id="SSF51197">
    <property type="entry name" value="Clavaminate synthase-like"/>
    <property type="match status" value="1"/>
</dbReference>
<dbReference type="PANTHER" id="PTHR12907:SF26">
    <property type="entry name" value="HIF PROLYL HYDROXYLASE, ISOFORM C"/>
    <property type="match status" value="1"/>
</dbReference>
<proteinExistence type="predicted"/>
<dbReference type="GO" id="GO:0008198">
    <property type="term" value="F:ferrous iron binding"/>
    <property type="evidence" value="ECO:0007669"/>
    <property type="project" value="TreeGrafter"/>
</dbReference>
<keyword evidence="4" id="KW-0223">Dioxygenase</keyword>
<dbReference type="GO" id="GO:0071456">
    <property type="term" value="P:cellular response to hypoxia"/>
    <property type="evidence" value="ECO:0007669"/>
    <property type="project" value="TreeGrafter"/>
</dbReference>
<dbReference type="InterPro" id="IPR005123">
    <property type="entry name" value="Oxoglu/Fe-dep_dioxygenase_dom"/>
</dbReference>